<dbReference type="Bgee" id="ENSAMXG00000014642">
    <property type="expression patterns" value="Expressed in muscle tissue and 6 other cell types or tissues"/>
</dbReference>
<feature type="region of interest" description="Disordered" evidence="1">
    <location>
        <begin position="585"/>
        <end position="645"/>
    </location>
</feature>
<reference evidence="2" key="4">
    <citation type="submission" date="2025-09" db="UniProtKB">
        <authorList>
            <consortium name="Ensembl"/>
        </authorList>
    </citation>
    <scope>IDENTIFICATION</scope>
</reference>
<feature type="compositionally biased region" description="Low complexity" evidence="1">
    <location>
        <begin position="630"/>
        <end position="645"/>
    </location>
</feature>
<evidence type="ECO:0000313" key="2">
    <source>
        <dbReference type="Ensembl" id="ENSAMXP00000015062.2"/>
    </source>
</evidence>
<dbReference type="PANTHER" id="PTHR31514">
    <property type="entry name" value="MUSCULAR LMNA-INTERACTING PROTEIN MLIP"/>
    <property type="match status" value="1"/>
</dbReference>
<reference evidence="2" key="3">
    <citation type="submission" date="2025-08" db="UniProtKB">
        <authorList>
            <consortium name="Ensembl"/>
        </authorList>
    </citation>
    <scope>IDENTIFICATION</scope>
</reference>
<dbReference type="HOGENOM" id="CLU_335846_0_0_1"/>
<reference evidence="3" key="1">
    <citation type="submission" date="2013-03" db="EMBL/GenBank/DDBJ databases">
        <authorList>
            <person name="Jeffery W."/>
            <person name="Warren W."/>
            <person name="Wilson R.K."/>
        </authorList>
    </citation>
    <scope>NUCLEOTIDE SEQUENCE</scope>
    <source>
        <strain evidence="3">female</strain>
    </source>
</reference>
<feature type="compositionally biased region" description="Basic and acidic residues" evidence="1">
    <location>
        <begin position="842"/>
        <end position="851"/>
    </location>
</feature>
<sequence length="898" mass="98099">MSKPTFTNSSGMALEQPRGALGKVYTVFATKLKSFTFLPILKKLPKESRFKSTLEKKSERQKALGDPEVSEDNMTDEDVYKAEIVYVTDTEDTEPREMVKYSKTQLKCTDNSAFSSSPSPATANVEITCPSSRPGPMTMEPNDKQPTVSQKGCRNTVESAEVSPELFLNHLSQREEEVLSPASSVDLFPSIASSKESILYDCWEQERSWSALPMFSPGGSPLSFSRTVSPCSSVRSGAFTPSVLRIKRHTLAPGSSLVQMPHSSGQAVCCDSQAPSPCPLSPRARHRPPPTQLSLLTAILRKGRLPILSSALQRPYSPCWPISPASMSSCTACTAASNITPVEAKKTCASDVMAFMEPSEKARPMPPSLINNSTLSMSFKEPKVSTASLPLRTPDTFHSQFSSEFSAVVPSPIYNNSQTLPRSPPSEPALGCQSKSGWTGNHEPTLSSPLPFSSFSTSRPMSPKLHHVSCCSSENCSSLSKVACVLSAEHSEQSHRILEFPRQGHGHKSMDPFLIPKNAELSLDVKDRQMQCDPSTMPDLKPAQQSKDVLASTVLKEANFHFQNVKKDNLERVLLASPALKLSPSSRPLGLTRLSDTPDFSPASPRSSSRSPTPDPYTLSPSPAFPSRQLSPSPSYSLCSSPSPCQDKKPYKIKSTYKALAAIPTNTLLLEQQAINDDVEKNEAIMDPTDNFAWEDPHSQMCTPAQLRQQSAELYAAIDEALEDTNLTHKSNPANNLAVTSAASETPRKSASSPLPQCLGRETKYANFHLQVPGPAERAMTKPGVIRPLIVTRLDDVKDEEYVPNPFQRYQDTLSNRHKYKFASGVFSAVDEEDRRGTWEREMLSSEEQRRSVPSPARPTAQPLTAEGAPALIGVSLQGVPSSLKPVQVKMETPETPI</sequence>
<feature type="compositionally biased region" description="Low complexity" evidence="1">
    <location>
        <begin position="598"/>
        <end position="612"/>
    </location>
</feature>
<name>W5L5F0_ASTMX</name>
<feature type="compositionally biased region" description="Basic and acidic residues" evidence="1">
    <location>
        <begin position="49"/>
        <end position="65"/>
    </location>
</feature>
<dbReference type="Ensembl" id="ENSAMXT00000015062.2">
    <property type="protein sequence ID" value="ENSAMXP00000015062.2"/>
    <property type="gene ID" value="ENSAMXG00000014642.2"/>
</dbReference>
<proteinExistence type="predicted"/>
<feature type="region of interest" description="Disordered" evidence="1">
    <location>
        <begin position="842"/>
        <end position="867"/>
    </location>
</feature>
<feature type="region of interest" description="Disordered" evidence="1">
    <location>
        <begin position="416"/>
        <end position="448"/>
    </location>
</feature>
<feature type="compositionally biased region" description="Polar residues" evidence="1">
    <location>
        <begin position="433"/>
        <end position="444"/>
    </location>
</feature>
<dbReference type="Pfam" id="PF15274">
    <property type="entry name" value="MLIP"/>
    <property type="match status" value="1"/>
</dbReference>
<feature type="region of interest" description="Disordered" evidence="1">
    <location>
        <begin position="49"/>
        <end position="76"/>
    </location>
</feature>
<dbReference type="InParanoid" id="W5L5F0"/>
<keyword evidence="3" id="KW-1185">Reference proteome</keyword>
<dbReference type="AlphaFoldDB" id="W5L5F0"/>
<dbReference type="PANTHER" id="PTHR31514:SF1">
    <property type="entry name" value="MUSCULAR LMNA-INTERACTING PROTEIN"/>
    <property type="match status" value="1"/>
</dbReference>
<evidence type="ECO:0000256" key="1">
    <source>
        <dbReference type="SAM" id="MobiDB-lite"/>
    </source>
</evidence>
<protein>
    <submittedName>
        <fullName evidence="2">Muscular LMNA interacting protein</fullName>
    </submittedName>
</protein>
<reference evidence="3" key="2">
    <citation type="journal article" date="2014" name="Nat. Commun.">
        <title>The cavefish genome reveals candidate genes for eye loss.</title>
        <authorList>
            <person name="McGaugh S.E."/>
            <person name="Gross J.B."/>
            <person name="Aken B."/>
            <person name="Blin M."/>
            <person name="Borowsky R."/>
            <person name="Chalopin D."/>
            <person name="Hinaux H."/>
            <person name="Jeffery W.R."/>
            <person name="Keene A."/>
            <person name="Ma L."/>
            <person name="Minx P."/>
            <person name="Murphy D."/>
            <person name="O'Quin K.E."/>
            <person name="Retaux S."/>
            <person name="Rohner N."/>
            <person name="Searle S.M."/>
            <person name="Stahl B.A."/>
            <person name="Tabin C."/>
            <person name="Volff J.N."/>
            <person name="Yoshizawa M."/>
            <person name="Warren W.C."/>
        </authorList>
    </citation>
    <scope>NUCLEOTIDE SEQUENCE [LARGE SCALE GENOMIC DNA]</scope>
    <source>
        <strain evidence="3">female</strain>
    </source>
</reference>
<dbReference type="InterPro" id="IPR029331">
    <property type="entry name" value="MLIP"/>
</dbReference>
<dbReference type="Proteomes" id="UP000018467">
    <property type="component" value="Unassembled WGS sequence"/>
</dbReference>
<accession>W5L5F0</accession>
<organism evidence="2 3">
    <name type="scientific">Astyanax mexicanus</name>
    <name type="common">Blind cave fish</name>
    <name type="synonym">Astyanax fasciatus mexicanus</name>
    <dbReference type="NCBI Taxonomy" id="7994"/>
    <lineage>
        <taxon>Eukaryota</taxon>
        <taxon>Metazoa</taxon>
        <taxon>Chordata</taxon>
        <taxon>Craniata</taxon>
        <taxon>Vertebrata</taxon>
        <taxon>Euteleostomi</taxon>
        <taxon>Actinopterygii</taxon>
        <taxon>Neopterygii</taxon>
        <taxon>Teleostei</taxon>
        <taxon>Ostariophysi</taxon>
        <taxon>Characiformes</taxon>
        <taxon>Characoidei</taxon>
        <taxon>Acestrorhamphidae</taxon>
        <taxon>Acestrorhamphinae</taxon>
        <taxon>Astyanax</taxon>
    </lineage>
</organism>
<dbReference type="GeneTree" id="ENSGT00390000015862"/>
<evidence type="ECO:0000313" key="3">
    <source>
        <dbReference type="Proteomes" id="UP000018467"/>
    </source>
</evidence>
<dbReference type="eggNOG" id="ENOG502QTJV">
    <property type="taxonomic scope" value="Eukaryota"/>
</dbReference>